<dbReference type="Proteomes" id="UP000018852">
    <property type="component" value="Unassembled WGS sequence"/>
</dbReference>
<comment type="caution">
    <text evidence="1">The sequence shown here is derived from an EMBL/GenBank/DDBJ whole genome shotgun (WGS) entry which is preliminary data.</text>
</comment>
<dbReference type="EMBL" id="AZLV01001118">
    <property type="protein sequence ID" value="ETJ01193.1"/>
    <property type="molecule type" value="Genomic_DNA"/>
</dbReference>
<evidence type="ECO:0000313" key="1">
    <source>
        <dbReference type="EMBL" id="ETJ01193.1"/>
    </source>
</evidence>
<name>W1V5A5_9ACTO</name>
<reference evidence="1 2" key="1">
    <citation type="submission" date="2013-12" db="EMBL/GenBank/DDBJ databases">
        <title>A Varibaculum cambriense genome reconstructed from a premature infant gut community with otherwise low bacterial novelty that shifts toward anaerobic metabolism during the third week of life.</title>
        <authorList>
            <person name="Brown C.T."/>
            <person name="Sharon I."/>
            <person name="Thomas B.C."/>
            <person name="Castelle C.J."/>
            <person name="Morowitz M.J."/>
            <person name="Banfield J.F."/>
        </authorList>
    </citation>
    <scope>NUCLEOTIDE SEQUENCE [LARGE SCALE GENOMIC DNA]</scope>
    <source>
        <strain evidence="2">DORA_12</strain>
    </source>
</reference>
<sequence length="45" mass="4417">PRSVQPAAGAGAAIAAEAWVSRALGEARGKEVNTGAVWQVGLTAA</sequence>
<protein>
    <submittedName>
        <fullName evidence="1">Uncharacterized protein</fullName>
    </submittedName>
</protein>
<organism evidence="1 2">
    <name type="scientific">Actinomyces urogenitalis DORA_12</name>
    <dbReference type="NCBI Taxonomy" id="1403939"/>
    <lineage>
        <taxon>Bacteria</taxon>
        <taxon>Bacillati</taxon>
        <taxon>Actinomycetota</taxon>
        <taxon>Actinomycetes</taxon>
        <taxon>Actinomycetales</taxon>
        <taxon>Actinomycetaceae</taxon>
        <taxon>Actinomyces</taxon>
    </lineage>
</organism>
<feature type="non-terminal residue" evidence="1">
    <location>
        <position position="1"/>
    </location>
</feature>
<gene>
    <name evidence="1" type="ORF">Q605_AUC01118G0001</name>
</gene>
<dbReference type="AlphaFoldDB" id="W1V5A5"/>
<evidence type="ECO:0000313" key="2">
    <source>
        <dbReference type="Proteomes" id="UP000018852"/>
    </source>
</evidence>
<proteinExistence type="predicted"/>
<accession>W1V5A5</accession>